<dbReference type="EMBL" id="JAASQI010000001">
    <property type="protein sequence ID" value="NIJ56881.1"/>
    <property type="molecule type" value="Genomic_DNA"/>
</dbReference>
<dbReference type="PANTHER" id="PTHR48100:SF59">
    <property type="entry name" value="ADENOSYLCOBALAMIN_ALPHA-RIBAZOLE PHOSPHATASE"/>
    <property type="match status" value="1"/>
</dbReference>
<evidence type="ECO:0000313" key="2">
    <source>
        <dbReference type="Proteomes" id="UP001429580"/>
    </source>
</evidence>
<dbReference type="Gene3D" id="3.40.50.1240">
    <property type="entry name" value="Phosphoglycerate mutase-like"/>
    <property type="match status" value="1"/>
</dbReference>
<keyword evidence="2" id="KW-1185">Reference proteome</keyword>
<dbReference type="PANTHER" id="PTHR48100">
    <property type="entry name" value="BROAD-SPECIFICITY PHOSPHATASE YOR283W-RELATED"/>
    <property type="match status" value="1"/>
</dbReference>
<dbReference type="InterPro" id="IPR013078">
    <property type="entry name" value="His_Pase_superF_clade-1"/>
</dbReference>
<sequence length="197" mass="21997">MSGRPTLYFVRHGETDWNAEARLQGARDVPLNATGRKQARQAAGHLRALRPDFAGLDYLSSPLMRTRETMSLLRDTLAMPEDGVLFDDRLREIAFGVWEGLTWPEIRARDAALARARDADRWNFSPPEGESYAGAALRVQAFLDTLERDTVIVAHGGIARVMLALIAGLPGQSVVQLPIWQGRILVFADDRHRWVPA</sequence>
<gene>
    <name evidence="1" type="ORF">FHS82_000694</name>
</gene>
<dbReference type="CDD" id="cd07067">
    <property type="entry name" value="HP_PGM_like"/>
    <property type="match status" value="1"/>
</dbReference>
<dbReference type="SMART" id="SM00855">
    <property type="entry name" value="PGAM"/>
    <property type="match status" value="1"/>
</dbReference>
<dbReference type="RefSeq" id="WP_166948710.1">
    <property type="nucleotide sequence ID" value="NZ_JAASQI010000001.1"/>
</dbReference>
<name>A0ABX0UV95_9HYPH</name>
<dbReference type="PIRSF" id="PIRSF000709">
    <property type="entry name" value="6PFK_2-Ptase"/>
    <property type="match status" value="1"/>
</dbReference>
<organism evidence="1 2">
    <name type="scientific">Pseudochelatococcus lubricantis</name>
    <dbReference type="NCBI Taxonomy" id="1538102"/>
    <lineage>
        <taxon>Bacteria</taxon>
        <taxon>Pseudomonadati</taxon>
        <taxon>Pseudomonadota</taxon>
        <taxon>Alphaproteobacteria</taxon>
        <taxon>Hyphomicrobiales</taxon>
        <taxon>Chelatococcaceae</taxon>
        <taxon>Pseudochelatococcus</taxon>
    </lineage>
</organism>
<dbReference type="SUPFAM" id="SSF53254">
    <property type="entry name" value="Phosphoglycerate mutase-like"/>
    <property type="match status" value="1"/>
</dbReference>
<dbReference type="InterPro" id="IPR050275">
    <property type="entry name" value="PGM_Phosphatase"/>
</dbReference>
<evidence type="ECO:0000313" key="1">
    <source>
        <dbReference type="EMBL" id="NIJ56881.1"/>
    </source>
</evidence>
<dbReference type="GO" id="GO:0004619">
    <property type="term" value="F:phosphoglycerate mutase activity"/>
    <property type="evidence" value="ECO:0007669"/>
    <property type="project" value="UniProtKB-EC"/>
</dbReference>
<protein>
    <submittedName>
        <fullName evidence="1">Phosphoglycerate mutase</fullName>
        <ecNumber evidence="1">5.4.2.12</ecNumber>
    </submittedName>
</protein>
<proteinExistence type="predicted"/>
<dbReference type="InterPro" id="IPR029033">
    <property type="entry name" value="His_PPase_superfam"/>
</dbReference>
<reference evidence="1 2" key="1">
    <citation type="submission" date="2020-03" db="EMBL/GenBank/DDBJ databases">
        <title>Genomic Encyclopedia of Type Strains, Phase IV (KMG-IV): sequencing the most valuable type-strain genomes for metagenomic binning, comparative biology and taxonomic classification.</title>
        <authorList>
            <person name="Goeker M."/>
        </authorList>
    </citation>
    <scope>NUCLEOTIDE SEQUENCE [LARGE SCALE GENOMIC DNA]</scope>
    <source>
        <strain evidence="1 2">DSM 103870</strain>
    </source>
</reference>
<accession>A0ABX0UV95</accession>
<keyword evidence="1" id="KW-0413">Isomerase</keyword>
<dbReference type="Pfam" id="PF00300">
    <property type="entry name" value="His_Phos_1"/>
    <property type="match status" value="1"/>
</dbReference>
<dbReference type="Proteomes" id="UP001429580">
    <property type="component" value="Unassembled WGS sequence"/>
</dbReference>
<comment type="caution">
    <text evidence="1">The sequence shown here is derived from an EMBL/GenBank/DDBJ whole genome shotgun (WGS) entry which is preliminary data.</text>
</comment>
<dbReference type="EC" id="5.4.2.12" evidence="1"/>